<dbReference type="Pfam" id="PF00400">
    <property type="entry name" value="WD40"/>
    <property type="match status" value="3"/>
</dbReference>
<feature type="repeat" description="WD" evidence="3">
    <location>
        <begin position="64"/>
        <end position="97"/>
    </location>
</feature>
<comment type="caution">
    <text evidence="4">The sequence shown here is derived from an EMBL/GenBank/DDBJ whole genome shotgun (WGS) entry which is preliminary data.</text>
</comment>
<dbReference type="PANTHER" id="PTHR44019">
    <property type="entry name" value="WD REPEAT-CONTAINING PROTEIN 55"/>
    <property type="match status" value="1"/>
</dbReference>
<feature type="repeat" description="WD" evidence="3">
    <location>
        <begin position="233"/>
        <end position="268"/>
    </location>
</feature>
<dbReference type="InterPro" id="IPR001680">
    <property type="entry name" value="WD40_rpt"/>
</dbReference>
<feature type="repeat" description="WD" evidence="3">
    <location>
        <begin position="108"/>
        <end position="149"/>
    </location>
</feature>
<evidence type="ECO:0000313" key="5">
    <source>
        <dbReference type="Proteomes" id="UP000324800"/>
    </source>
</evidence>
<proteinExistence type="predicted"/>
<evidence type="ECO:0000256" key="2">
    <source>
        <dbReference type="ARBA" id="ARBA00022737"/>
    </source>
</evidence>
<dbReference type="InterPro" id="IPR050505">
    <property type="entry name" value="WDR55/POC1"/>
</dbReference>
<protein>
    <submittedName>
        <fullName evidence="4">Putative Cilia-and flagella-associated protein 52</fullName>
    </submittedName>
</protein>
<organism evidence="4 5">
    <name type="scientific">Streblomastix strix</name>
    <dbReference type="NCBI Taxonomy" id="222440"/>
    <lineage>
        <taxon>Eukaryota</taxon>
        <taxon>Metamonada</taxon>
        <taxon>Preaxostyla</taxon>
        <taxon>Oxymonadida</taxon>
        <taxon>Streblomastigidae</taxon>
        <taxon>Streblomastix</taxon>
    </lineage>
</organism>
<dbReference type="SMART" id="SM00320">
    <property type="entry name" value="WD40"/>
    <property type="match status" value="5"/>
</dbReference>
<gene>
    <name evidence="4" type="ORF">EZS28_007466</name>
</gene>
<dbReference type="OrthoDB" id="6252103at2759"/>
<dbReference type="Gene3D" id="2.130.10.10">
    <property type="entry name" value="YVTN repeat-like/Quinoprotein amine dehydrogenase"/>
    <property type="match status" value="2"/>
</dbReference>
<keyword evidence="2" id="KW-0677">Repeat</keyword>
<sequence length="268" mass="29858">MLNCSDQVVVIARVVQHLYNQLQRTLLHVDIETFDYGIIEVISGLSDRKIRSFVPESGRLLYVINDAHKKVTSITTFHNSPAIVSGGSEGQVRLWKLGRDSQQLIATMKEHRMAVTAVRVTQDDLECVSSGSDGQMLTWSLTRHIRLKQMIKTANFQGVDYLPDNSQFIACGSDRFATYFDAFEGKQLREVELSDKELFDIAVDPTGMKFALVGADQLVKLVDYDEGKITHLGRGHPDSITCVTWSPDGAHIVSGSADGSIFIWQAPR</sequence>
<dbReference type="PANTHER" id="PTHR44019:SF8">
    <property type="entry name" value="POC1 CENTRIOLAR PROTEIN HOMOLOG"/>
    <property type="match status" value="1"/>
</dbReference>
<evidence type="ECO:0000313" key="4">
    <source>
        <dbReference type="EMBL" id="KAA6397007.1"/>
    </source>
</evidence>
<dbReference type="PROSITE" id="PS50082">
    <property type="entry name" value="WD_REPEATS_2"/>
    <property type="match status" value="3"/>
</dbReference>
<evidence type="ECO:0000256" key="3">
    <source>
        <dbReference type="PROSITE-ProRule" id="PRU00221"/>
    </source>
</evidence>
<accession>A0A5J4WPF9</accession>
<keyword evidence="4" id="KW-0282">Flagellum</keyword>
<keyword evidence="1 3" id="KW-0853">WD repeat</keyword>
<dbReference type="AlphaFoldDB" id="A0A5J4WPF9"/>
<keyword evidence="4" id="KW-0966">Cell projection</keyword>
<dbReference type="InterPro" id="IPR015943">
    <property type="entry name" value="WD40/YVTN_repeat-like_dom_sf"/>
</dbReference>
<name>A0A5J4WPF9_9EUKA</name>
<reference evidence="4 5" key="1">
    <citation type="submission" date="2019-03" db="EMBL/GenBank/DDBJ databases">
        <title>Single cell metagenomics reveals metabolic interactions within the superorganism composed of flagellate Streblomastix strix and complex community of Bacteroidetes bacteria on its surface.</title>
        <authorList>
            <person name="Treitli S.C."/>
            <person name="Kolisko M."/>
            <person name="Husnik F."/>
            <person name="Keeling P."/>
            <person name="Hampl V."/>
        </authorList>
    </citation>
    <scope>NUCLEOTIDE SEQUENCE [LARGE SCALE GENOMIC DNA]</scope>
    <source>
        <strain evidence="4">ST1C</strain>
    </source>
</reference>
<keyword evidence="4" id="KW-0969">Cilium</keyword>
<dbReference type="SUPFAM" id="SSF50978">
    <property type="entry name" value="WD40 repeat-like"/>
    <property type="match status" value="1"/>
</dbReference>
<dbReference type="Proteomes" id="UP000324800">
    <property type="component" value="Unassembled WGS sequence"/>
</dbReference>
<dbReference type="InterPro" id="IPR036322">
    <property type="entry name" value="WD40_repeat_dom_sf"/>
</dbReference>
<evidence type="ECO:0000256" key="1">
    <source>
        <dbReference type="ARBA" id="ARBA00022574"/>
    </source>
</evidence>
<dbReference type="PROSITE" id="PS50294">
    <property type="entry name" value="WD_REPEATS_REGION"/>
    <property type="match status" value="1"/>
</dbReference>
<dbReference type="EMBL" id="SNRW01001285">
    <property type="protein sequence ID" value="KAA6397007.1"/>
    <property type="molecule type" value="Genomic_DNA"/>
</dbReference>